<accession>A0A845EZI2</accession>
<dbReference type="AlphaFoldDB" id="A0A845EZI2"/>
<dbReference type="InterPro" id="IPR006684">
    <property type="entry name" value="YbgC/YbaW"/>
</dbReference>
<dbReference type="EC" id="3.1.2.-" evidence="3"/>
<dbReference type="PANTHER" id="PTHR31793:SF27">
    <property type="entry name" value="NOVEL THIOESTERASE SUPERFAMILY DOMAIN AND SAPOSIN A-TYPE DOMAIN CONTAINING PROTEIN (0610012H03RIK)"/>
    <property type="match status" value="1"/>
</dbReference>
<dbReference type="InterPro" id="IPR050563">
    <property type="entry name" value="4-hydroxybenzoyl-CoA_TE"/>
</dbReference>
<dbReference type="EMBL" id="WMEY01000003">
    <property type="protein sequence ID" value="MYL63895.1"/>
    <property type="molecule type" value="Genomic_DNA"/>
</dbReference>
<name>A0A845EZI2_9BACL</name>
<reference evidence="3 4" key="1">
    <citation type="submission" date="2019-11" db="EMBL/GenBank/DDBJ databases">
        <title>Genome sequences of 17 halophilic strains isolated from different environments.</title>
        <authorList>
            <person name="Furrow R.E."/>
        </authorList>
    </citation>
    <scope>NUCLEOTIDE SEQUENCE [LARGE SCALE GENOMIC DNA]</scope>
    <source>
        <strain evidence="3 4">22506_14_FS</strain>
    </source>
</reference>
<dbReference type="RefSeq" id="WP_160919378.1">
    <property type="nucleotide sequence ID" value="NZ_WMEY01000003.1"/>
</dbReference>
<evidence type="ECO:0000256" key="1">
    <source>
        <dbReference type="ARBA" id="ARBA00005953"/>
    </source>
</evidence>
<comment type="similarity">
    <text evidence="1">Belongs to the 4-hydroxybenzoyl-CoA thioesterase family.</text>
</comment>
<dbReference type="Proteomes" id="UP000447833">
    <property type="component" value="Unassembled WGS sequence"/>
</dbReference>
<keyword evidence="2 3" id="KW-0378">Hydrolase</keyword>
<dbReference type="NCBIfam" id="TIGR00051">
    <property type="entry name" value="YbgC/FadM family acyl-CoA thioesterase"/>
    <property type="match status" value="1"/>
</dbReference>
<proteinExistence type="inferred from homology"/>
<evidence type="ECO:0000313" key="4">
    <source>
        <dbReference type="Proteomes" id="UP000447833"/>
    </source>
</evidence>
<dbReference type="GO" id="GO:0047617">
    <property type="term" value="F:fatty acyl-CoA hydrolase activity"/>
    <property type="evidence" value="ECO:0007669"/>
    <property type="project" value="TreeGrafter"/>
</dbReference>
<dbReference type="CDD" id="cd00586">
    <property type="entry name" value="4HBT"/>
    <property type="match status" value="1"/>
</dbReference>
<comment type="caution">
    <text evidence="3">The sequence shown here is derived from an EMBL/GenBank/DDBJ whole genome shotgun (WGS) entry which is preliminary data.</text>
</comment>
<gene>
    <name evidence="3" type="ORF">GLW07_11065</name>
</gene>
<dbReference type="Gene3D" id="3.10.129.10">
    <property type="entry name" value="Hotdog Thioesterase"/>
    <property type="match status" value="1"/>
</dbReference>
<dbReference type="FunFam" id="3.10.129.10:FF:000026">
    <property type="entry name" value="Possible 4-hydroxybenzoyl-CoA thioesterase"/>
    <property type="match status" value="1"/>
</dbReference>
<sequence length="145" mass="16614">MYIATTSIDVRYAETDQMGVVYHANYLIWFELGRTALINDLGFRYADMEKEGILSPVMDIKASYKHPVRYGDEVSVKTWVDSYDGLRVNYGYEVINGDGDICVTGESMHTCVKRDTFRPVSIRRKFPEWHQAYENAKKQPAAGAE</sequence>
<dbReference type="InterPro" id="IPR029069">
    <property type="entry name" value="HotDog_dom_sf"/>
</dbReference>
<protein>
    <submittedName>
        <fullName evidence="3">YbgC/FadM family acyl-CoA thioesterase</fullName>
        <ecNumber evidence="3">3.1.2.-</ecNumber>
    </submittedName>
</protein>
<dbReference type="PIRSF" id="PIRSF003230">
    <property type="entry name" value="YbgC"/>
    <property type="match status" value="1"/>
</dbReference>
<organism evidence="3 4">
    <name type="scientific">Guptibacillus hwajinpoensis</name>
    <dbReference type="NCBI Taxonomy" id="208199"/>
    <lineage>
        <taxon>Bacteria</taxon>
        <taxon>Bacillati</taxon>
        <taxon>Bacillota</taxon>
        <taxon>Bacilli</taxon>
        <taxon>Bacillales</taxon>
        <taxon>Guptibacillaceae</taxon>
        <taxon>Guptibacillus</taxon>
    </lineage>
</organism>
<dbReference type="SUPFAM" id="SSF54637">
    <property type="entry name" value="Thioesterase/thiol ester dehydrase-isomerase"/>
    <property type="match status" value="1"/>
</dbReference>
<evidence type="ECO:0000256" key="2">
    <source>
        <dbReference type="ARBA" id="ARBA00022801"/>
    </source>
</evidence>
<dbReference type="PANTHER" id="PTHR31793">
    <property type="entry name" value="4-HYDROXYBENZOYL-COA THIOESTERASE FAMILY MEMBER"/>
    <property type="match status" value="1"/>
</dbReference>
<evidence type="ECO:0000313" key="3">
    <source>
        <dbReference type="EMBL" id="MYL63895.1"/>
    </source>
</evidence>
<dbReference type="Pfam" id="PF13279">
    <property type="entry name" value="4HBT_2"/>
    <property type="match status" value="1"/>
</dbReference>